<dbReference type="InterPro" id="IPR021109">
    <property type="entry name" value="Peptidase_aspartic_dom_sf"/>
</dbReference>
<keyword evidence="3" id="KW-1185">Reference proteome</keyword>
<feature type="compositionally biased region" description="Polar residues" evidence="1">
    <location>
        <begin position="92"/>
        <end position="105"/>
    </location>
</feature>
<sequence>MSINAQLRDANSPVDNIMIWREMFRKFAKRTCDAAMQNWDPDENDVTALLERLQVVIKAELRKESLYHGSTATSAGSNRGNTTNGTRGGAPQASQRSPNAGGTANPQQPREPSQQQSFRGNSLGQQCNRAVQPNARTNQVAQKSNQNGDSSKGYVPTRVLTVSDQLCRGLADTGAMTSVLSQGMWSRLDPRPGSLVPCNEVCLGANGLPLKILGECSFPVEFEHVRLPSVLFRIAADSFGHDLIIGTGLMDDLGFELYNRNTSQHMSLPSLSEPLRFRHKNAPSSPVRILKTTGIRAHGAAEIEVDFDCKSGGLYVLEPPATLHADWRPPSALVLTQSSDKIMWTIQNTSHQAMVLEQNMDIGSASEVAEVIGEREGPELHAAVHHILTQQADDDSELPFTMGEYTDPFPASEKRLEELKSQVLKQFGNLDEGQIHEILDLIQKVLRDFCHRRS</sequence>
<dbReference type="STRING" id="34508.A0A4U5MJK5"/>
<dbReference type="EMBL" id="AZBU02000007">
    <property type="protein sequence ID" value="TKR69579.1"/>
    <property type="molecule type" value="Genomic_DNA"/>
</dbReference>
<dbReference type="OrthoDB" id="6784012at2759"/>
<feature type="region of interest" description="Disordered" evidence="1">
    <location>
        <begin position="68"/>
        <end position="155"/>
    </location>
</feature>
<feature type="compositionally biased region" description="Low complexity" evidence="1">
    <location>
        <begin position="106"/>
        <end position="117"/>
    </location>
</feature>
<accession>A0A4U5MJK5</accession>
<reference evidence="2 3" key="2">
    <citation type="journal article" date="2019" name="G3 (Bethesda)">
        <title>Hybrid Assembly of the Genome of the Entomopathogenic Nematode Steinernema carpocapsae Identifies the X-Chromosome.</title>
        <authorList>
            <person name="Serra L."/>
            <person name="Macchietto M."/>
            <person name="Macias-Munoz A."/>
            <person name="McGill C.J."/>
            <person name="Rodriguez I.M."/>
            <person name="Rodriguez B."/>
            <person name="Murad R."/>
            <person name="Mortazavi A."/>
        </authorList>
    </citation>
    <scope>NUCLEOTIDE SEQUENCE [LARGE SCALE GENOMIC DNA]</scope>
    <source>
        <strain evidence="2 3">ALL</strain>
    </source>
</reference>
<dbReference type="Proteomes" id="UP000298663">
    <property type="component" value="Unassembled WGS sequence"/>
</dbReference>
<feature type="compositionally biased region" description="Polar residues" evidence="1">
    <location>
        <begin position="118"/>
        <end position="150"/>
    </location>
</feature>
<comment type="caution">
    <text evidence="2">The sequence shown here is derived from an EMBL/GenBank/DDBJ whole genome shotgun (WGS) entry which is preliminary data.</text>
</comment>
<evidence type="ECO:0008006" key="4">
    <source>
        <dbReference type="Google" id="ProtNLM"/>
    </source>
</evidence>
<reference evidence="2 3" key="1">
    <citation type="journal article" date="2015" name="Genome Biol.">
        <title>Comparative genomics of Steinernema reveals deeply conserved gene regulatory networks.</title>
        <authorList>
            <person name="Dillman A.R."/>
            <person name="Macchietto M."/>
            <person name="Porter C.F."/>
            <person name="Rogers A."/>
            <person name="Williams B."/>
            <person name="Antoshechkin I."/>
            <person name="Lee M.M."/>
            <person name="Goodwin Z."/>
            <person name="Lu X."/>
            <person name="Lewis E.E."/>
            <person name="Goodrich-Blair H."/>
            <person name="Stock S.P."/>
            <person name="Adams B.J."/>
            <person name="Sternberg P.W."/>
            <person name="Mortazavi A."/>
        </authorList>
    </citation>
    <scope>NUCLEOTIDE SEQUENCE [LARGE SCALE GENOMIC DNA]</scope>
    <source>
        <strain evidence="2 3">ALL</strain>
    </source>
</reference>
<name>A0A4U5MJK5_STECR</name>
<dbReference type="AlphaFoldDB" id="A0A4U5MJK5"/>
<evidence type="ECO:0000313" key="2">
    <source>
        <dbReference type="EMBL" id="TKR69579.1"/>
    </source>
</evidence>
<evidence type="ECO:0000256" key="1">
    <source>
        <dbReference type="SAM" id="MobiDB-lite"/>
    </source>
</evidence>
<dbReference type="SUPFAM" id="SSF50630">
    <property type="entry name" value="Acid proteases"/>
    <property type="match status" value="1"/>
</dbReference>
<evidence type="ECO:0000313" key="3">
    <source>
        <dbReference type="Proteomes" id="UP000298663"/>
    </source>
</evidence>
<gene>
    <name evidence="2" type="ORF">L596_021719</name>
</gene>
<proteinExistence type="predicted"/>
<organism evidence="2 3">
    <name type="scientific">Steinernema carpocapsae</name>
    <name type="common">Entomopathogenic nematode</name>
    <dbReference type="NCBI Taxonomy" id="34508"/>
    <lineage>
        <taxon>Eukaryota</taxon>
        <taxon>Metazoa</taxon>
        <taxon>Ecdysozoa</taxon>
        <taxon>Nematoda</taxon>
        <taxon>Chromadorea</taxon>
        <taxon>Rhabditida</taxon>
        <taxon>Tylenchina</taxon>
        <taxon>Panagrolaimomorpha</taxon>
        <taxon>Strongyloidoidea</taxon>
        <taxon>Steinernematidae</taxon>
        <taxon>Steinernema</taxon>
    </lineage>
</organism>
<feature type="compositionally biased region" description="Low complexity" evidence="1">
    <location>
        <begin position="73"/>
        <end position="85"/>
    </location>
</feature>
<protein>
    <recommendedName>
        <fullName evidence="4">Peptidase A2 domain-containing protein</fullName>
    </recommendedName>
</protein>